<dbReference type="GeneID" id="125312956"/>
<feature type="domain" description="RNase H type-1" evidence="3">
    <location>
        <begin position="494"/>
        <end position="640"/>
    </location>
</feature>
<name>A0ABM3GXI4_9MYRT</name>
<dbReference type="RefSeq" id="XP_048129004.1">
    <property type="nucleotide sequence ID" value="XM_048273047.1"/>
</dbReference>
<feature type="compositionally biased region" description="Polar residues" evidence="2">
    <location>
        <begin position="465"/>
        <end position="478"/>
    </location>
</feature>
<gene>
    <name evidence="5" type="primary">LOC125312956</name>
</gene>
<evidence type="ECO:0000256" key="1">
    <source>
        <dbReference type="PROSITE-ProRule" id="PRU00087"/>
    </source>
</evidence>
<evidence type="ECO:0000256" key="2">
    <source>
        <dbReference type="SAM" id="MobiDB-lite"/>
    </source>
</evidence>
<evidence type="ECO:0000259" key="3">
    <source>
        <dbReference type="Pfam" id="PF13456"/>
    </source>
</evidence>
<dbReference type="SUPFAM" id="SSF53098">
    <property type="entry name" value="Ribonuclease H-like"/>
    <property type="match status" value="1"/>
</dbReference>
<feature type="region of interest" description="Disordered" evidence="2">
    <location>
        <begin position="465"/>
        <end position="492"/>
    </location>
</feature>
<sequence>MRKAYDRIEWDFLQDCLLCMGFDTHWVTCIMSCVRSVSYGIKFNVQAGSFKGIQLNRHCPKLSHLLFADDSIFFLDGTLSDCQCLNQILNQYCYASGQAINLNKSGIYFSSGCPQSLRNTLAAELRVPELKKTGQYLGLPSDWGQTKRQLFSWILARVHRKLEGWKEKLFSMGGKEILIKAVVQAIPQYAMTVFKVPISVCRAIERRVAAFWWNSSDTRGLHWRNWDILKQHKQEGGLGFRDLRDFNMAMLGKTAWRLHEQPSSLWATIFKGLYFPRANFWEAKKGARPSWGWQSVLAGRDSIAPFVRWQVGNGERINVRSHSWLPSGSIGGQKQPEEPLMVAGLITPSFQWDVPLLRACFTPQIVQHILAIPLTPLIPEDRLVWAPATSGQYSVKTAYRQQQVPSTQFKVRVPSAPPIVHLLWQIWKARNGLVFRQRHPDPWHVVNIALANHLNFTRWNANISPAQHKQQQNGNTESRPLRWQPPPPGTPKLNVDGSFISGQATGVIAGILRDSRGRCIDGFAQSVQAADSEQVEAFACQKAIRFAVDRLTHNDVDLRTALTVVIESDCRNVIEDLTSLQQWLLSHHFAQPSSIPQQSSSWSSTPILLDCCCELDRAAHMFSFCFCPREANKTADWLCQAQRRNELPSDWPTSLPVVLSALLCSEAHPTCTFGTSFS</sequence>
<evidence type="ECO:0000313" key="5">
    <source>
        <dbReference type="RefSeq" id="XP_048129004.1"/>
    </source>
</evidence>
<dbReference type="Proteomes" id="UP000827889">
    <property type="component" value="Chromosome 11"/>
</dbReference>
<reference evidence="5" key="1">
    <citation type="submission" date="2025-08" db="UniProtKB">
        <authorList>
            <consortium name="RefSeq"/>
        </authorList>
    </citation>
    <scope>IDENTIFICATION</scope>
    <source>
        <tissue evidence="5">Leaf</tissue>
    </source>
</reference>
<dbReference type="InterPro" id="IPR044730">
    <property type="entry name" value="RNase_H-like_dom_plant"/>
</dbReference>
<dbReference type="InterPro" id="IPR002156">
    <property type="entry name" value="RNaseH_domain"/>
</dbReference>
<feature type="repeat" description="Filamin" evidence="1">
    <location>
        <begin position="385"/>
        <end position="413"/>
    </location>
</feature>
<dbReference type="InterPro" id="IPR012337">
    <property type="entry name" value="RNaseH-like_sf"/>
</dbReference>
<protein>
    <submittedName>
        <fullName evidence="5">Uncharacterized protein LOC125312956</fullName>
    </submittedName>
</protein>
<dbReference type="InterPro" id="IPR017868">
    <property type="entry name" value="Filamin/ABP280_repeat-like"/>
</dbReference>
<dbReference type="Pfam" id="PF13456">
    <property type="entry name" value="RVT_3"/>
    <property type="match status" value="1"/>
</dbReference>
<keyword evidence="4" id="KW-1185">Reference proteome</keyword>
<organism evidence="4 5">
    <name type="scientific">Rhodamnia argentea</name>
    <dbReference type="NCBI Taxonomy" id="178133"/>
    <lineage>
        <taxon>Eukaryota</taxon>
        <taxon>Viridiplantae</taxon>
        <taxon>Streptophyta</taxon>
        <taxon>Embryophyta</taxon>
        <taxon>Tracheophyta</taxon>
        <taxon>Spermatophyta</taxon>
        <taxon>Magnoliopsida</taxon>
        <taxon>eudicotyledons</taxon>
        <taxon>Gunneridae</taxon>
        <taxon>Pentapetalae</taxon>
        <taxon>rosids</taxon>
        <taxon>malvids</taxon>
        <taxon>Myrtales</taxon>
        <taxon>Myrtaceae</taxon>
        <taxon>Myrtoideae</taxon>
        <taxon>Myrteae</taxon>
        <taxon>Australasian group</taxon>
        <taxon>Rhodamnia</taxon>
    </lineage>
</organism>
<dbReference type="Gene3D" id="3.30.420.10">
    <property type="entry name" value="Ribonuclease H-like superfamily/Ribonuclease H"/>
    <property type="match status" value="1"/>
</dbReference>
<dbReference type="PANTHER" id="PTHR33116">
    <property type="entry name" value="REVERSE TRANSCRIPTASE ZINC-BINDING DOMAIN-CONTAINING PROTEIN-RELATED-RELATED"/>
    <property type="match status" value="1"/>
</dbReference>
<dbReference type="InterPro" id="IPR036397">
    <property type="entry name" value="RNaseH_sf"/>
</dbReference>
<dbReference type="CDD" id="cd06222">
    <property type="entry name" value="RNase_H_like"/>
    <property type="match status" value="1"/>
</dbReference>
<accession>A0ABM3GXI4</accession>
<dbReference type="PROSITE" id="PS50194">
    <property type="entry name" value="FILAMIN_REPEAT"/>
    <property type="match status" value="1"/>
</dbReference>
<evidence type="ECO:0000313" key="4">
    <source>
        <dbReference type="Proteomes" id="UP000827889"/>
    </source>
</evidence>
<dbReference type="PANTHER" id="PTHR33116:SF86">
    <property type="entry name" value="REVERSE TRANSCRIPTASE DOMAIN-CONTAINING PROTEIN"/>
    <property type="match status" value="1"/>
</dbReference>
<proteinExistence type="predicted"/>